<sequence length="75" mass="8234">MTQFINIIFMLSQVLAITALQLEADNVLTASRVYHTIIDQSPYMVDVTSVTTWTESASIIDTTLPTGAPTPTIVY</sequence>
<evidence type="ECO:0000256" key="1">
    <source>
        <dbReference type="SAM" id="SignalP"/>
    </source>
</evidence>
<dbReference type="EMBL" id="KN817547">
    <property type="protein sequence ID" value="KJA22858.1"/>
    <property type="molecule type" value="Genomic_DNA"/>
</dbReference>
<accession>A0A0D2MGT8</accession>
<evidence type="ECO:0008006" key="4">
    <source>
        <dbReference type="Google" id="ProtNLM"/>
    </source>
</evidence>
<dbReference type="Proteomes" id="UP000054270">
    <property type="component" value="Unassembled WGS sequence"/>
</dbReference>
<evidence type="ECO:0000313" key="2">
    <source>
        <dbReference type="EMBL" id="KJA22858.1"/>
    </source>
</evidence>
<reference evidence="3" key="1">
    <citation type="submission" date="2014-04" db="EMBL/GenBank/DDBJ databases">
        <title>Evolutionary Origins and Diversification of the Mycorrhizal Mutualists.</title>
        <authorList>
            <consortium name="DOE Joint Genome Institute"/>
            <consortium name="Mycorrhizal Genomics Consortium"/>
            <person name="Kohler A."/>
            <person name="Kuo A."/>
            <person name="Nagy L.G."/>
            <person name="Floudas D."/>
            <person name="Copeland A."/>
            <person name="Barry K.W."/>
            <person name="Cichocki N."/>
            <person name="Veneault-Fourrey C."/>
            <person name="LaButti K."/>
            <person name="Lindquist E.A."/>
            <person name="Lipzen A."/>
            <person name="Lundell T."/>
            <person name="Morin E."/>
            <person name="Murat C."/>
            <person name="Riley R."/>
            <person name="Ohm R."/>
            <person name="Sun H."/>
            <person name="Tunlid A."/>
            <person name="Henrissat B."/>
            <person name="Grigoriev I.V."/>
            <person name="Hibbett D.S."/>
            <person name="Martin F."/>
        </authorList>
    </citation>
    <scope>NUCLEOTIDE SEQUENCE [LARGE SCALE GENOMIC DNA]</scope>
    <source>
        <strain evidence="3">FD-334 SS-4</strain>
    </source>
</reference>
<feature type="chain" id="PRO_5002247232" description="Secreted protein" evidence="1">
    <location>
        <begin position="17"/>
        <end position="75"/>
    </location>
</feature>
<name>A0A0D2MGT8_HYPSF</name>
<organism evidence="2 3">
    <name type="scientific">Hypholoma sublateritium (strain FD-334 SS-4)</name>
    <dbReference type="NCBI Taxonomy" id="945553"/>
    <lineage>
        <taxon>Eukaryota</taxon>
        <taxon>Fungi</taxon>
        <taxon>Dikarya</taxon>
        <taxon>Basidiomycota</taxon>
        <taxon>Agaricomycotina</taxon>
        <taxon>Agaricomycetes</taxon>
        <taxon>Agaricomycetidae</taxon>
        <taxon>Agaricales</taxon>
        <taxon>Agaricineae</taxon>
        <taxon>Strophariaceae</taxon>
        <taxon>Hypholoma</taxon>
    </lineage>
</organism>
<protein>
    <recommendedName>
        <fullName evidence="4">Secreted protein</fullName>
    </recommendedName>
</protein>
<proteinExistence type="predicted"/>
<dbReference type="OMA" id="MTQFINI"/>
<keyword evidence="3" id="KW-1185">Reference proteome</keyword>
<gene>
    <name evidence="2" type="ORF">HYPSUDRAFT_40651</name>
</gene>
<evidence type="ECO:0000313" key="3">
    <source>
        <dbReference type="Proteomes" id="UP000054270"/>
    </source>
</evidence>
<feature type="signal peptide" evidence="1">
    <location>
        <begin position="1"/>
        <end position="16"/>
    </location>
</feature>
<keyword evidence="1" id="KW-0732">Signal</keyword>
<dbReference type="OrthoDB" id="3025387at2759"/>
<dbReference type="AlphaFoldDB" id="A0A0D2MGT8"/>